<proteinExistence type="predicted"/>
<reference evidence="2 3" key="1">
    <citation type="submission" date="2020-08" db="EMBL/GenBank/DDBJ databases">
        <title>Genomic Encyclopedia of Type Strains, Phase IV (KMG-IV): sequencing the most valuable type-strain genomes for metagenomic binning, comparative biology and taxonomic classification.</title>
        <authorList>
            <person name="Goeker M."/>
        </authorList>
    </citation>
    <scope>NUCLEOTIDE SEQUENCE [LARGE SCALE GENOMIC DNA]</scope>
    <source>
        <strain evidence="2 3">DSM 27471</strain>
    </source>
</reference>
<gene>
    <name evidence="2" type="ORF">FHX64_001888</name>
</gene>
<evidence type="ECO:0000256" key="1">
    <source>
        <dbReference type="SAM" id="SignalP"/>
    </source>
</evidence>
<organism evidence="2 3">
    <name type="scientific">Microbacter margulisiae</name>
    <dbReference type="NCBI Taxonomy" id="1350067"/>
    <lineage>
        <taxon>Bacteria</taxon>
        <taxon>Pseudomonadati</taxon>
        <taxon>Bacteroidota</taxon>
        <taxon>Bacteroidia</taxon>
        <taxon>Bacteroidales</taxon>
        <taxon>Porphyromonadaceae</taxon>
        <taxon>Microbacter</taxon>
    </lineage>
</organism>
<keyword evidence="3" id="KW-1185">Reference proteome</keyword>
<dbReference type="PROSITE" id="PS51257">
    <property type="entry name" value="PROKAR_LIPOPROTEIN"/>
    <property type="match status" value="1"/>
</dbReference>
<accession>A0A7W5DS12</accession>
<feature type="chain" id="PRO_5031379984" evidence="1">
    <location>
        <begin position="27"/>
        <end position="309"/>
    </location>
</feature>
<evidence type="ECO:0000313" key="3">
    <source>
        <dbReference type="Proteomes" id="UP000544222"/>
    </source>
</evidence>
<protein>
    <submittedName>
        <fullName evidence="2">Uncharacterized protein</fullName>
    </submittedName>
</protein>
<evidence type="ECO:0000313" key="2">
    <source>
        <dbReference type="EMBL" id="MBB3187725.1"/>
    </source>
</evidence>
<dbReference type="RefSeq" id="WP_183413454.1">
    <property type="nucleotide sequence ID" value="NZ_JACHYB010000001.1"/>
</dbReference>
<dbReference type="Proteomes" id="UP000544222">
    <property type="component" value="Unassembled WGS sequence"/>
</dbReference>
<dbReference type="EMBL" id="JACHYB010000001">
    <property type="protein sequence ID" value="MBB3187725.1"/>
    <property type="molecule type" value="Genomic_DNA"/>
</dbReference>
<dbReference type="AlphaFoldDB" id="A0A7W5DS12"/>
<comment type="caution">
    <text evidence="2">The sequence shown here is derived from an EMBL/GenBank/DDBJ whole genome shotgun (WGS) entry which is preliminary data.</text>
</comment>
<name>A0A7W5DS12_9PORP</name>
<keyword evidence="1" id="KW-0732">Signal</keyword>
<feature type="signal peptide" evidence="1">
    <location>
        <begin position="1"/>
        <end position="26"/>
    </location>
</feature>
<sequence>MKYNKLWYGIAAFMLLLLTACNPIQSNDGSLGALIPASQFKLDVHATTTGGNQIVMINNTPDVAGMWVSGIGTSTSQTDTILLPFLGKNTIYFYGTTAGGIVKDSVSITISTIDHALSPTWTYLAGTGSKTWVWATDIPANWVPGGNAAGMCYGNGGYLASNAAAWWTNGLSALQGWGVATDQMTFDLNGGANFTLITGNNQILSGTTPKGLPAGTYKGTFKFDMSQTLTTSNPPSATNDNNWSIGTLTLSGATVSLGYQPNYNATPIYTYDILYLDNNVMILGAPEPGAGAWGVAWFWIFKRQGYTFS</sequence>